<evidence type="ECO:0000256" key="5">
    <source>
        <dbReference type="ARBA" id="ARBA00022692"/>
    </source>
</evidence>
<comment type="subcellular location">
    <subcellularLocation>
        <location evidence="1">Cell inner membrane</location>
        <topology evidence="1">Multi-pass membrane protein</topology>
    </subcellularLocation>
</comment>
<evidence type="ECO:0000256" key="4">
    <source>
        <dbReference type="ARBA" id="ARBA00022519"/>
    </source>
</evidence>
<keyword evidence="4" id="KW-0997">Cell inner membrane</keyword>
<keyword evidence="3" id="KW-1003">Cell membrane</keyword>
<evidence type="ECO:0000313" key="9">
    <source>
        <dbReference type="EMBL" id="CDL24811.1"/>
    </source>
</evidence>
<dbReference type="AlphaFoldDB" id="W1ERV0"/>
<dbReference type="GO" id="GO:0003333">
    <property type="term" value="P:amino acid transmembrane transport"/>
    <property type="evidence" value="ECO:0007669"/>
    <property type="project" value="InterPro"/>
</dbReference>
<reference evidence="9 10" key="1">
    <citation type="submission" date="2013-10" db="EMBL/GenBank/DDBJ databases">
        <title>Antibiotic resistance diversity of beta-lactamase producers in the General Hospital Vienna.</title>
        <authorList>
            <person name="Barisic I."/>
            <person name="Mitteregger D."/>
            <person name="Hirschl A.M."/>
            <person name="Noehammer C."/>
            <person name="Wiesinger-Mayr H."/>
        </authorList>
    </citation>
    <scope>NUCLEOTIDE SEQUENCE [LARGE SCALE GENOMIC DNA]</scope>
    <source>
        <strain evidence="9 10">ISC7</strain>
    </source>
</reference>
<dbReference type="Proteomes" id="UP000019199">
    <property type="component" value="Unassembled WGS sequence"/>
</dbReference>
<evidence type="ECO:0000256" key="1">
    <source>
        <dbReference type="ARBA" id="ARBA00004429"/>
    </source>
</evidence>
<feature type="transmembrane region" description="Helical" evidence="8">
    <location>
        <begin position="138"/>
        <end position="155"/>
    </location>
</feature>
<evidence type="ECO:0000313" key="10">
    <source>
        <dbReference type="Proteomes" id="UP000019199"/>
    </source>
</evidence>
<feature type="transmembrane region" description="Helical" evidence="8">
    <location>
        <begin position="205"/>
        <end position="227"/>
    </location>
</feature>
<feature type="transmembrane region" description="Helical" evidence="8">
    <location>
        <begin position="368"/>
        <end position="390"/>
    </location>
</feature>
<keyword evidence="7 8" id="KW-0472">Membrane</keyword>
<feature type="transmembrane region" description="Helical" evidence="8">
    <location>
        <begin position="247"/>
        <end position="267"/>
    </location>
</feature>
<feature type="transmembrane region" description="Helical" evidence="8">
    <location>
        <begin position="339"/>
        <end position="362"/>
    </location>
</feature>
<proteinExistence type="predicted"/>
<feature type="transmembrane region" description="Helical" evidence="8">
    <location>
        <begin position="294"/>
        <end position="318"/>
    </location>
</feature>
<dbReference type="PANTHER" id="PTHR35334:SF5">
    <property type="entry name" value="INNER MEMBRANE TRANSPORT PROTEIN YHJV"/>
    <property type="match status" value="1"/>
</dbReference>
<dbReference type="PANTHER" id="PTHR35334">
    <property type="entry name" value="SERINE TRANSPORTER"/>
    <property type="match status" value="1"/>
</dbReference>
<evidence type="ECO:0000256" key="6">
    <source>
        <dbReference type="ARBA" id="ARBA00022989"/>
    </source>
</evidence>
<keyword evidence="2" id="KW-0813">Transport</keyword>
<feature type="transmembrane region" description="Helical" evidence="8">
    <location>
        <begin position="95"/>
        <end position="118"/>
    </location>
</feature>
<evidence type="ECO:0000256" key="7">
    <source>
        <dbReference type="ARBA" id="ARBA00023136"/>
    </source>
</evidence>
<accession>W1ERV0</accession>
<keyword evidence="6 8" id="KW-1133">Transmembrane helix</keyword>
<name>W1ERV0_ECOLX</name>
<dbReference type="GO" id="GO:0005886">
    <property type="term" value="C:plasma membrane"/>
    <property type="evidence" value="ECO:0007669"/>
    <property type="project" value="UniProtKB-SubCell"/>
</dbReference>
<sequence>MQHNTLPKHDQKLPFTRYDFGWVLLCIGMAIGAGTVLMPVQIGLKGIWVFITAAIIAYPATWVVQDIYLKTLSESDSCNDYTDIISHYLGKNWGIFLGVIYFLMIIHGIFIYSLSVVFDSASYLKTFGLTDADLSQSLLYKVAIFAVLVAIASGGERLLFKISGPMVVVKVGIIVVFGFAMIPHWNFANITAFPQASVFFRDVLLTIPFCFFSAVFIQVLNPMNIAYRKREADKVLATRLALRTHRISYVTLIAVILFFAFSFTFSISHEEAVSAFEQNISALALAAQVIPGHIIHITSTVLNIFAVLTAFFGIYLGFHEAIKGIILNLLSRIIDTKKINSRVLTLAICAFIVITLTIWVSFRVSVLVFFQLGSPLYGIVSCLIPFFLIYKVAQLENFADLKPG</sequence>
<dbReference type="InterPro" id="IPR018227">
    <property type="entry name" value="Amino_acid_transport_2"/>
</dbReference>
<organism evidence="9 10">
    <name type="scientific">Escherichia coli ISC7</name>
    <dbReference type="NCBI Taxonomy" id="1432555"/>
    <lineage>
        <taxon>Bacteria</taxon>
        <taxon>Pseudomonadati</taxon>
        <taxon>Pseudomonadota</taxon>
        <taxon>Gammaproteobacteria</taxon>
        <taxon>Enterobacterales</taxon>
        <taxon>Enterobacteriaceae</taxon>
        <taxon>Escherichia</taxon>
    </lineage>
</organism>
<evidence type="ECO:0000256" key="3">
    <source>
        <dbReference type="ARBA" id="ARBA00022475"/>
    </source>
</evidence>
<dbReference type="Gene3D" id="1.20.1740.10">
    <property type="entry name" value="Amino acid/polyamine transporter I"/>
    <property type="match status" value="1"/>
</dbReference>
<feature type="transmembrane region" description="Helical" evidence="8">
    <location>
        <begin position="46"/>
        <end position="64"/>
    </location>
</feature>
<evidence type="ECO:0000256" key="8">
    <source>
        <dbReference type="SAM" id="Phobius"/>
    </source>
</evidence>
<feature type="transmembrane region" description="Helical" evidence="8">
    <location>
        <begin position="167"/>
        <end position="185"/>
    </location>
</feature>
<evidence type="ECO:0000256" key="2">
    <source>
        <dbReference type="ARBA" id="ARBA00022448"/>
    </source>
</evidence>
<dbReference type="EMBL" id="CBWN010000020">
    <property type="protein sequence ID" value="CDL24811.1"/>
    <property type="molecule type" value="Genomic_DNA"/>
</dbReference>
<protein>
    <submittedName>
        <fullName evidence="9">Serine transporter</fullName>
    </submittedName>
</protein>
<comment type="caution">
    <text evidence="9">The sequence shown here is derived from an EMBL/GenBank/DDBJ whole genome shotgun (WGS) entry which is preliminary data.</text>
</comment>
<keyword evidence="5 8" id="KW-0812">Transmembrane</keyword>
<feature type="transmembrane region" description="Helical" evidence="8">
    <location>
        <begin position="20"/>
        <end position="40"/>
    </location>
</feature>